<dbReference type="InterPro" id="IPR013216">
    <property type="entry name" value="Methyltransf_11"/>
</dbReference>
<evidence type="ECO:0000313" key="10">
    <source>
        <dbReference type="Proteomes" id="UP000030693"/>
    </source>
</evidence>
<dbReference type="InterPro" id="IPR029063">
    <property type="entry name" value="SAM-dependent_MTases_sf"/>
</dbReference>
<keyword evidence="10" id="KW-1185">Reference proteome</keyword>
<dbReference type="PANTHER" id="PTHR44068">
    <property type="entry name" value="ZGC:194242"/>
    <property type="match status" value="1"/>
</dbReference>
<accession>A0A058Z359</accession>
<feature type="compositionally biased region" description="Low complexity" evidence="7">
    <location>
        <begin position="1"/>
        <end position="14"/>
    </location>
</feature>
<dbReference type="PANTHER" id="PTHR44068:SF1">
    <property type="entry name" value="HYPOTHETICAL LOC100005854"/>
    <property type="match status" value="1"/>
</dbReference>
<dbReference type="Proteomes" id="UP000030693">
    <property type="component" value="Unassembled WGS sequence"/>
</dbReference>
<evidence type="ECO:0000256" key="7">
    <source>
        <dbReference type="SAM" id="MobiDB-lite"/>
    </source>
</evidence>
<evidence type="ECO:0000256" key="4">
    <source>
        <dbReference type="ARBA" id="ARBA00038188"/>
    </source>
</evidence>
<evidence type="ECO:0000256" key="1">
    <source>
        <dbReference type="ARBA" id="ARBA00022603"/>
    </source>
</evidence>
<protein>
    <recommendedName>
        <fullName evidence="6">Methyltransferase</fullName>
        <ecNumber evidence="6">2.1.1.-</ecNumber>
    </recommendedName>
</protein>
<dbReference type="Gene3D" id="3.40.50.150">
    <property type="entry name" value="Vaccinia Virus protein VP39"/>
    <property type="match status" value="1"/>
</dbReference>
<evidence type="ECO:0000256" key="3">
    <source>
        <dbReference type="ARBA" id="ARBA00022691"/>
    </source>
</evidence>
<comment type="similarity">
    <text evidence="4 5 6">Belongs to the class I-like SAM-binding methyltransferase superfamily. Erg6/SMT family.</text>
</comment>
<keyword evidence="2 5" id="KW-0808">Transferase</keyword>
<dbReference type="EMBL" id="KB932212">
    <property type="protein sequence ID" value="KCV67942.1"/>
    <property type="molecule type" value="Genomic_DNA"/>
</dbReference>
<evidence type="ECO:0000259" key="8">
    <source>
        <dbReference type="PROSITE" id="PS51685"/>
    </source>
</evidence>
<evidence type="ECO:0000256" key="6">
    <source>
        <dbReference type="RuleBase" id="RU362025"/>
    </source>
</evidence>
<dbReference type="CDD" id="cd02440">
    <property type="entry name" value="AdoMet_MTases"/>
    <property type="match status" value="1"/>
</dbReference>
<dbReference type="GO" id="GO:0003838">
    <property type="term" value="F:sterol 24-C-methyltransferase activity"/>
    <property type="evidence" value="ECO:0007669"/>
    <property type="project" value="TreeGrafter"/>
</dbReference>
<dbReference type="InterPro" id="IPR013705">
    <property type="entry name" value="Sterol_MeTrfase_C"/>
</dbReference>
<dbReference type="STRING" id="691883.A0A058Z359"/>
<dbReference type="PROSITE" id="PS51685">
    <property type="entry name" value="SAM_MT_ERG6_SMT"/>
    <property type="match status" value="1"/>
</dbReference>
<keyword evidence="3 5" id="KW-0949">S-adenosyl-L-methionine</keyword>
<dbReference type="GO" id="GO:0005783">
    <property type="term" value="C:endoplasmic reticulum"/>
    <property type="evidence" value="ECO:0007669"/>
    <property type="project" value="TreeGrafter"/>
</dbReference>
<dbReference type="EC" id="2.1.1.-" evidence="6"/>
<proteinExistence type="inferred from homology"/>
<feature type="domain" description="SAM-dependent methyltransferase Erg6/SMT-type" evidence="8">
    <location>
        <begin position="75"/>
        <end position="401"/>
    </location>
</feature>
<reference evidence="9" key="1">
    <citation type="submission" date="2013-04" db="EMBL/GenBank/DDBJ databases">
        <title>The Genome Sequence of Fonticula alba ATCC 38817.</title>
        <authorList>
            <consortium name="The Broad Institute Genomics Platform"/>
            <person name="Russ C."/>
            <person name="Cuomo C."/>
            <person name="Burger G."/>
            <person name="Gray M.W."/>
            <person name="Holland P.W.H."/>
            <person name="King N."/>
            <person name="Lang F.B.F."/>
            <person name="Roger A.J."/>
            <person name="Ruiz-Trillo I."/>
            <person name="Brown M."/>
            <person name="Walker B."/>
            <person name="Young S."/>
            <person name="Zeng Q."/>
            <person name="Gargeya S."/>
            <person name="Fitzgerald M."/>
            <person name="Haas B."/>
            <person name="Abouelleil A."/>
            <person name="Allen A.W."/>
            <person name="Alvarado L."/>
            <person name="Arachchi H.M."/>
            <person name="Berlin A.M."/>
            <person name="Chapman S.B."/>
            <person name="Gainer-Dewar J."/>
            <person name="Goldberg J."/>
            <person name="Griggs A."/>
            <person name="Gujja S."/>
            <person name="Hansen M."/>
            <person name="Howarth C."/>
            <person name="Imamovic A."/>
            <person name="Ireland A."/>
            <person name="Larimer J."/>
            <person name="McCowan C."/>
            <person name="Murphy C."/>
            <person name="Pearson M."/>
            <person name="Poon T.W."/>
            <person name="Priest M."/>
            <person name="Roberts A."/>
            <person name="Saif S."/>
            <person name="Shea T."/>
            <person name="Sisk P."/>
            <person name="Sykes S."/>
            <person name="Wortman J."/>
            <person name="Nusbaum C."/>
            <person name="Birren B."/>
        </authorList>
    </citation>
    <scope>NUCLEOTIDE SEQUENCE [LARGE SCALE GENOMIC DNA]</scope>
    <source>
        <strain evidence="9">ATCC 38817</strain>
    </source>
</reference>
<dbReference type="AlphaFoldDB" id="A0A058Z359"/>
<keyword evidence="1 5" id="KW-0489">Methyltransferase</keyword>
<sequence length="402" mass="44459">MPPQNNTTLATTNNSAYKPDHAPLNPTLPLTTGVAPELINDTVTNYNNYWSADIDKNDKNVETRTTSYANLTNSYYDLVTSFYQFGWGESFHFANTLPQGKEKLAQACQRHQHQLVAQLRLPHLAGSPEAKQQLLLDVGCGIGGPMREIARFTGARVIGINNNEHQSKIGRAINYKDRLAACPDAGIDGARPGMHPDVDASQTAIVTGDMMELPFEDNTFDGVYAIEATLHAPKLVDCYAEILRTLKPGARFAVYEWVLTNFDPEDMSHRELRRNIEIGNGIANLVTDAEARQAMLDAGFELEFAVNMADPSVRPEALEPWYEALKAGNTSQSFFSIEGFRSSAIGRTVTDYGVWALEKLRLAPTGSHEVSQVLMTAAQFLAEGGERRLFTPMYLMVGRKPE</sequence>
<dbReference type="RefSeq" id="XP_009497762.1">
    <property type="nucleotide sequence ID" value="XM_009499487.1"/>
</dbReference>
<name>A0A058Z359_FONAL</name>
<dbReference type="SUPFAM" id="SSF53335">
    <property type="entry name" value="S-adenosyl-L-methionine-dependent methyltransferases"/>
    <property type="match status" value="1"/>
</dbReference>
<dbReference type="GeneID" id="20530392"/>
<dbReference type="GO" id="GO:0032259">
    <property type="term" value="P:methylation"/>
    <property type="evidence" value="ECO:0007669"/>
    <property type="project" value="UniProtKB-KW"/>
</dbReference>
<evidence type="ECO:0000256" key="5">
    <source>
        <dbReference type="PROSITE-ProRule" id="PRU01022"/>
    </source>
</evidence>
<dbReference type="InterPro" id="IPR030384">
    <property type="entry name" value="MeTrfase_SMT"/>
</dbReference>
<dbReference type="GO" id="GO:0016126">
    <property type="term" value="P:sterol biosynthetic process"/>
    <property type="evidence" value="ECO:0007669"/>
    <property type="project" value="TreeGrafter"/>
</dbReference>
<dbReference type="OMA" id="AFNKAMH"/>
<dbReference type="OrthoDB" id="4310724at2759"/>
<evidence type="ECO:0000256" key="2">
    <source>
        <dbReference type="ARBA" id="ARBA00022679"/>
    </source>
</evidence>
<dbReference type="eggNOG" id="KOG1269">
    <property type="taxonomic scope" value="Eukaryota"/>
</dbReference>
<organism evidence="9">
    <name type="scientific">Fonticula alba</name>
    <name type="common">Slime mold</name>
    <dbReference type="NCBI Taxonomy" id="691883"/>
    <lineage>
        <taxon>Eukaryota</taxon>
        <taxon>Rotosphaerida</taxon>
        <taxon>Fonticulaceae</taxon>
        <taxon>Fonticula</taxon>
    </lineage>
</organism>
<dbReference type="InterPro" id="IPR050447">
    <property type="entry name" value="Erg6_SMT_methyltransf"/>
</dbReference>
<dbReference type="Pfam" id="PF08241">
    <property type="entry name" value="Methyltransf_11"/>
    <property type="match status" value="1"/>
</dbReference>
<gene>
    <name evidence="9" type="ORF">H696_05667</name>
</gene>
<evidence type="ECO:0000313" key="9">
    <source>
        <dbReference type="EMBL" id="KCV67942.1"/>
    </source>
</evidence>
<feature type="region of interest" description="Disordered" evidence="7">
    <location>
        <begin position="1"/>
        <end position="22"/>
    </location>
</feature>
<dbReference type="Pfam" id="PF08498">
    <property type="entry name" value="Sterol_MT_C"/>
    <property type="match status" value="1"/>
</dbReference>